<dbReference type="Proteomes" id="UP000008383">
    <property type="component" value="Unassembled WGS sequence"/>
</dbReference>
<dbReference type="KEGG" id="tve:TRV_06261"/>
<dbReference type="RefSeq" id="XP_003019718.1">
    <property type="nucleotide sequence ID" value="XM_003019672.1"/>
</dbReference>
<sequence>RQSQERKRAESIAEQAASQQADRQTDRQDEIHRDEKETVKEGGKAAKKKQWSMKNIFPYMQKYIDSESREELSNECSFIVICIYFLRTYGVAAAGSLSLTPLSPRPDGFTLGFLRGPNDPERRGRTGKEAIEAHAGTPASCENYTENIRTLSVRIQAYRHSPQAQYQAW</sequence>
<keyword evidence="3" id="KW-1185">Reference proteome</keyword>
<feature type="compositionally biased region" description="Basic and acidic residues" evidence="1">
    <location>
        <begin position="1"/>
        <end position="11"/>
    </location>
</feature>
<organism evidence="2 3">
    <name type="scientific">Trichophyton verrucosum (strain HKI 0517)</name>
    <dbReference type="NCBI Taxonomy" id="663202"/>
    <lineage>
        <taxon>Eukaryota</taxon>
        <taxon>Fungi</taxon>
        <taxon>Dikarya</taxon>
        <taxon>Ascomycota</taxon>
        <taxon>Pezizomycotina</taxon>
        <taxon>Eurotiomycetes</taxon>
        <taxon>Eurotiomycetidae</taxon>
        <taxon>Onygenales</taxon>
        <taxon>Arthrodermataceae</taxon>
        <taxon>Trichophyton</taxon>
    </lineage>
</organism>
<evidence type="ECO:0000313" key="2">
    <source>
        <dbReference type="EMBL" id="EFE39073.1"/>
    </source>
</evidence>
<evidence type="ECO:0000256" key="1">
    <source>
        <dbReference type="SAM" id="MobiDB-lite"/>
    </source>
</evidence>
<gene>
    <name evidence="2" type="ORF">TRV_06261</name>
</gene>
<accession>D4DGF7</accession>
<dbReference type="AlphaFoldDB" id="D4DGF7"/>
<feature type="compositionally biased region" description="Basic and acidic residues" evidence="1">
    <location>
        <begin position="23"/>
        <end position="44"/>
    </location>
</feature>
<feature type="region of interest" description="Disordered" evidence="1">
    <location>
        <begin position="1"/>
        <end position="47"/>
    </location>
</feature>
<proteinExistence type="predicted"/>
<dbReference type="EMBL" id="ACYE01000354">
    <property type="protein sequence ID" value="EFE39073.1"/>
    <property type="molecule type" value="Genomic_DNA"/>
</dbReference>
<reference evidence="3" key="1">
    <citation type="journal article" date="2011" name="Genome Biol.">
        <title>Comparative and functional genomics provide insights into the pathogenicity of dermatophytic fungi.</title>
        <authorList>
            <person name="Burmester A."/>
            <person name="Shelest E."/>
            <person name="Gloeckner G."/>
            <person name="Heddergott C."/>
            <person name="Schindler S."/>
            <person name="Staib P."/>
            <person name="Heidel A."/>
            <person name="Felder M."/>
            <person name="Petzold A."/>
            <person name="Szafranski K."/>
            <person name="Feuermann M."/>
            <person name="Pedruzzi I."/>
            <person name="Priebe S."/>
            <person name="Groth M."/>
            <person name="Winkler R."/>
            <person name="Li W."/>
            <person name="Kniemeyer O."/>
            <person name="Schroeckh V."/>
            <person name="Hertweck C."/>
            <person name="Hube B."/>
            <person name="White T.C."/>
            <person name="Platzer M."/>
            <person name="Guthke R."/>
            <person name="Heitman J."/>
            <person name="Woestemeyer J."/>
            <person name="Zipfel P.F."/>
            <person name="Monod M."/>
            <person name="Brakhage A.A."/>
        </authorList>
    </citation>
    <scope>NUCLEOTIDE SEQUENCE [LARGE SCALE GENOMIC DNA]</scope>
    <source>
        <strain evidence="3">HKI 0517</strain>
    </source>
</reference>
<name>D4DGF7_TRIVH</name>
<comment type="caution">
    <text evidence="2">The sequence shown here is derived from an EMBL/GenBank/DDBJ whole genome shotgun (WGS) entry which is preliminary data.</text>
</comment>
<feature type="compositionally biased region" description="Low complexity" evidence="1">
    <location>
        <begin position="12"/>
        <end position="21"/>
    </location>
</feature>
<dbReference type="GeneID" id="9583617"/>
<dbReference type="HOGENOM" id="CLU_1582464_0_0_1"/>
<feature type="non-terminal residue" evidence="2">
    <location>
        <position position="1"/>
    </location>
</feature>
<evidence type="ECO:0000313" key="3">
    <source>
        <dbReference type="Proteomes" id="UP000008383"/>
    </source>
</evidence>
<protein>
    <submittedName>
        <fullName evidence="2">Uncharacterized protein</fullName>
    </submittedName>
</protein>